<dbReference type="EMBL" id="VTOW01000001">
    <property type="protein sequence ID" value="NKE70569.1"/>
    <property type="molecule type" value="Genomic_DNA"/>
</dbReference>
<feature type="transmembrane region" description="Helical" evidence="1">
    <location>
        <begin position="9"/>
        <end position="31"/>
    </location>
</feature>
<dbReference type="Proteomes" id="UP000534783">
    <property type="component" value="Unassembled WGS sequence"/>
</dbReference>
<keyword evidence="1" id="KW-1133">Transmembrane helix</keyword>
<dbReference type="AlphaFoldDB" id="A0A7X6IAN4"/>
<reference evidence="2 3" key="1">
    <citation type="journal article" date="2020" name="Nature">
        <title>Bacterial chemolithoautotrophy via manganese oxidation.</title>
        <authorList>
            <person name="Yu H."/>
            <person name="Leadbetter J.R."/>
        </authorList>
    </citation>
    <scope>NUCLEOTIDE SEQUENCE [LARGE SCALE GENOMIC DNA]</scope>
    <source>
        <strain evidence="2 3">Mn-1</strain>
    </source>
</reference>
<keyword evidence="1" id="KW-0812">Transmembrane</keyword>
<organism evidence="2 3">
    <name type="scientific">Candidatus Manganitrophus noduliformans</name>
    <dbReference type="NCBI Taxonomy" id="2606439"/>
    <lineage>
        <taxon>Bacteria</taxon>
        <taxon>Pseudomonadati</taxon>
        <taxon>Nitrospirota</taxon>
        <taxon>Nitrospiria</taxon>
        <taxon>Candidatus Troglogloeales</taxon>
        <taxon>Candidatus Manganitrophaceae</taxon>
        <taxon>Candidatus Manganitrophus</taxon>
    </lineage>
</organism>
<evidence type="ECO:0000256" key="1">
    <source>
        <dbReference type="SAM" id="Phobius"/>
    </source>
</evidence>
<accession>A0A7X6IAN4</accession>
<keyword evidence="1" id="KW-0472">Membrane</keyword>
<dbReference type="RefSeq" id="WP_168058809.1">
    <property type="nucleotide sequence ID" value="NZ_VTOW01000001.1"/>
</dbReference>
<keyword evidence="3" id="KW-1185">Reference proteome</keyword>
<name>A0A7X6IAN4_9BACT</name>
<proteinExistence type="predicted"/>
<sequence>MKIYKLSKIILVFNFSVLGLATLFWIFVAISELTRSSSGLTERGFTVFGLLALLWVWWGYLKIPYEIKIYDHNSIEFRSFLKRTVISPHEIKSIKGVYLSYGFIRLRYSRGAIQLINKMDGFYDFISTIKSINPTVECKNC</sequence>
<comment type="caution">
    <text evidence="2">The sequence shown here is derived from an EMBL/GenBank/DDBJ whole genome shotgun (WGS) entry which is preliminary data.</text>
</comment>
<evidence type="ECO:0000313" key="2">
    <source>
        <dbReference type="EMBL" id="NKE70569.1"/>
    </source>
</evidence>
<evidence type="ECO:0000313" key="3">
    <source>
        <dbReference type="Proteomes" id="UP000534783"/>
    </source>
</evidence>
<gene>
    <name evidence="2" type="ORF">MNODULE_07450</name>
</gene>
<protein>
    <submittedName>
        <fullName evidence="2">Uncharacterized protein</fullName>
    </submittedName>
</protein>
<feature type="transmembrane region" description="Helical" evidence="1">
    <location>
        <begin position="43"/>
        <end position="61"/>
    </location>
</feature>